<accession>A0A6M4YRP2</accession>
<gene>
    <name evidence="1" type="ORF">E4186_10615</name>
    <name evidence="2" type="ORF">E4188_19420</name>
</gene>
<name>A0A6M4YRP2_AERME</name>
<protein>
    <submittedName>
        <fullName evidence="1">Uncharacterized protein</fullName>
    </submittedName>
</protein>
<reference evidence="3 4" key="1">
    <citation type="submission" date="2019-03" db="EMBL/GenBank/DDBJ databases">
        <title>Novel transposon Tn6433 accelerates the dissemination of tet(E) in Aeromonas from aerobic biofilm under oxytetracycline stress.</title>
        <authorList>
            <person name="Shi Y."/>
            <person name="Tian Z."/>
            <person name="Zhang Y."/>
            <person name="Zhang H."/>
            <person name="Yang M."/>
        </authorList>
    </citation>
    <scope>NUCLEOTIDE SEQUENCE [LARGE SCALE GENOMIC DNA]</scope>
    <source>
        <strain evidence="2 4">R50-22</strain>
        <strain evidence="1 3">T5-8</strain>
    </source>
</reference>
<organism evidence="1 3">
    <name type="scientific">Aeromonas media</name>
    <dbReference type="NCBI Taxonomy" id="651"/>
    <lineage>
        <taxon>Bacteria</taxon>
        <taxon>Pseudomonadati</taxon>
        <taxon>Pseudomonadota</taxon>
        <taxon>Gammaproteobacteria</taxon>
        <taxon>Aeromonadales</taxon>
        <taxon>Aeromonadaceae</taxon>
        <taxon>Aeromonas</taxon>
    </lineage>
</organism>
<dbReference type="EMBL" id="CP038448">
    <property type="protein sequence ID" value="QJT40453.1"/>
    <property type="molecule type" value="Genomic_DNA"/>
</dbReference>
<dbReference type="AlphaFoldDB" id="A0A6M4YRP2"/>
<evidence type="ECO:0000313" key="1">
    <source>
        <dbReference type="EMBL" id="QJT30574.1"/>
    </source>
</evidence>
<evidence type="ECO:0000313" key="4">
    <source>
        <dbReference type="Proteomes" id="UP000502657"/>
    </source>
</evidence>
<dbReference type="Proteomes" id="UP000502657">
    <property type="component" value="Chromosome"/>
</dbReference>
<evidence type="ECO:0000313" key="2">
    <source>
        <dbReference type="EMBL" id="QJT40453.1"/>
    </source>
</evidence>
<keyword evidence="4" id="KW-1185">Reference proteome</keyword>
<dbReference type="Proteomes" id="UP000502006">
    <property type="component" value="Chromosome"/>
</dbReference>
<dbReference type="EMBL" id="CP038444">
    <property type="protein sequence ID" value="QJT30574.1"/>
    <property type="molecule type" value="Genomic_DNA"/>
</dbReference>
<evidence type="ECO:0000313" key="3">
    <source>
        <dbReference type="Proteomes" id="UP000502006"/>
    </source>
</evidence>
<sequence>MTLRYPAWPGIFLQNVCLALNKMDNHQNKFYTRAVNSTKIDLFQLFLGRKPLHCGYLVSRPL</sequence>
<proteinExistence type="predicted"/>